<dbReference type="FunFam" id="2.60.40.10:FF:001377">
    <property type="entry name" value="Matrix remodeling associated 5"/>
    <property type="match status" value="1"/>
</dbReference>
<feature type="region of interest" description="Disordered" evidence="7">
    <location>
        <begin position="844"/>
        <end position="895"/>
    </location>
</feature>
<dbReference type="Pfam" id="PF13927">
    <property type="entry name" value="Ig_3"/>
    <property type="match status" value="8"/>
</dbReference>
<dbReference type="OrthoDB" id="10062932at2759"/>
<feature type="compositionally biased region" description="Polar residues" evidence="7">
    <location>
        <begin position="1454"/>
        <end position="1463"/>
    </location>
</feature>
<evidence type="ECO:0000256" key="8">
    <source>
        <dbReference type="SAM" id="SignalP"/>
    </source>
</evidence>
<evidence type="ECO:0000256" key="1">
    <source>
        <dbReference type="ARBA" id="ARBA00022614"/>
    </source>
</evidence>
<feature type="compositionally biased region" description="Polar residues" evidence="7">
    <location>
        <begin position="844"/>
        <end position="862"/>
    </location>
</feature>
<dbReference type="SUPFAM" id="SSF52058">
    <property type="entry name" value="L domain-like"/>
    <property type="match status" value="1"/>
</dbReference>
<reference evidence="10" key="3">
    <citation type="submission" date="2025-09" db="UniProtKB">
        <authorList>
            <consortium name="Ensembl"/>
        </authorList>
    </citation>
    <scope>IDENTIFICATION</scope>
</reference>
<feature type="domain" description="Ig-like" evidence="9">
    <location>
        <begin position="1546"/>
        <end position="1635"/>
    </location>
</feature>
<evidence type="ECO:0000259" key="9">
    <source>
        <dbReference type="PROSITE" id="PS50835"/>
    </source>
</evidence>
<feature type="compositionally biased region" description="Basic and acidic residues" evidence="7">
    <location>
        <begin position="1136"/>
        <end position="1149"/>
    </location>
</feature>
<dbReference type="InterPro" id="IPR013783">
    <property type="entry name" value="Ig-like_fold"/>
</dbReference>
<dbReference type="InterPro" id="IPR032675">
    <property type="entry name" value="LRR_dom_sf"/>
</dbReference>
<name>A0A671YFR8_SPAAU</name>
<reference evidence="10" key="2">
    <citation type="submission" date="2025-08" db="UniProtKB">
        <authorList>
            <consortium name="Ensembl"/>
        </authorList>
    </citation>
    <scope>IDENTIFICATION</scope>
</reference>
<dbReference type="Proteomes" id="UP000472265">
    <property type="component" value="Chromosome 24"/>
</dbReference>
<dbReference type="Ensembl" id="ENSSAUT00010064306.1">
    <property type="protein sequence ID" value="ENSSAUP00010061344.1"/>
    <property type="gene ID" value="ENSSAUG00010024780.1"/>
</dbReference>
<feature type="region of interest" description="Disordered" evidence="7">
    <location>
        <begin position="1126"/>
        <end position="1159"/>
    </location>
</feature>
<dbReference type="FunFam" id="2.60.40.10:FF:001306">
    <property type="entry name" value="Matrix remodeling associated 5"/>
    <property type="match status" value="1"/>
</dbReference>
<keyword evidence="4" id="KW-1015">Disulfide bond</keyword>
<dbReference type="InterPro" id="IPR001611">
    <property type="entry name" value="Leu-rich_rpt"/>
</dbReference>
<dbReference type="PANTHER" id="PTHR45842:SF25">
    <property type="entry name" value="CARBOXYPEPTIDASE N SUBUNIT 2-LIKE"/>
    <property type="match status" value="1"/>
</dbReference>
<dbReference type="SMART" id="SM00409">
    <property type="entry name" value="IG"/>
    <property type="match status" value="12"/>
</dbReference>
<sequence length="2530" mass="278707">MDPASMCLLHTLLLMITLPPVSSAPCPWPCSCPQPTELHCTFRSLLTIPAAVSKDVERMNLGFNSINEITDKSLAGLRKLELLMVHGNDVHSLPDGVFRDLTSLQMLKMSYNKLTEINRHTLQGLWALARLHLDHNRLEFIHPDAFHGLTSLRLLQLEGNRLQQLHPATFTTFTLMDYFHVSTLRHLYLSHNGLKSLPSHLVATMPQLENLYLHGNPWTCDCNMRWLHDWNKTSPDVLKCKKDRALPGGQLCPMCSSPRHLKRRELQAVESLVCSSPVISSPQRTSPPDNMESEVMTTEDFSEPLGNISLGLSDEHGNEVDLECSITEPREVTKISWEQVNQLQLASNITLSVDIECPVDREKYERLWRLIAYYSNVPAHLQRGIMLRKEPHPTYVYRQDAEKDALYYTGVKVNIMAQPEWLMQTSADLQLNRLQSSAKMVKLILSTDFFETVEAELVRRQRRTWVMIESTNTTRKALSAILGSPSQMDCNVQSSDQPVIQWMLPDGSKMEAPHSSPDNRVSVSGEGQLVIKAVSHTDTGIYYCIAKVHGDLAVLPFHLTVQESSSPLPGEDASITPIEGFVGNPISLPCIASGSPDAEINWILPSSNIVSFQANSSRVLVFSNGTLHIPLTQLLDSGHYKCIAINQHGVDTLATKIIVIRRKGLIRPLRKFPARPQSASGVNTQIKVPTMDTEEASGDNEGTQMGPPLSSLDPLRRRVPGGVATGRRGVHPSRNMWRRPQLLRKPTRSRVEDGKNIVDSRRKINMSKSKIDPEKWADILAKIRDRNAHNTVTPLLVLHTTQITLTEQTTKSQETVEGSSDGMTVQENEGKDYLTTPHIPVLHTTNKHSTQGQDTRVISSSDTAHDTQDMTSNSHNIHSTAEPHTTQTTYNVQDTSPDMNLDLQTTSNSMFFLPQTTSVPLRAVTFWQANTNIASSSSTFSLQENPNTNTDVDRVKTAQWSKASERTKNVDIPNVVASSNNDRELSLSGSQIIPSDNQNGKYLHETATRIELHTQPKDTTLDDLQSQAMLTTAPLTTTQVPTTTRRRGSEGQSSSRLRLPNSKRKNDSRRRRPNRRKQKLNKPTQLIATTPTIAPLATDKTTASSQLKIEALEATLVSFNTTVPFRGSQAASSGRLSHEESKDQGHDSKAATNLSSLPASPPVTNDSILALAKPLFKSTSVAPSFPMSSPGVGHGKTSSPTALGIPDSVFPAERLEMFTSATQQRFTGSLLPPIKPLEETQRVSITGDLGPVPRTNNSSGGFHSVTQVQTDVGLTQSGHQYIPHENDENMLIKETGMQFSLLPSPSASTASFIEHEIKTTSAYTSRGLITTPSLLFEGDLDTEQVTTKDPTLLETSYHTFSQNKTPSNESAGDTHLEVTANIGINADVLITSIVTINPSVISRPDVLIPSRVAQYVTLAKKSPTGAKMDPSLMETIKEAHKIHNISDNRRQSQHIHSINTSEPQRTKDFHLETKADHKLTPFISANPTSPALKLTSGQTIKEMATPVPTISANQTDIFKEGLLTRSQNMSRKHQLPGQGSIPRGKPRITKSNFQTLTVKAETDAQLPCEAEGEPMPFLSWTKVSSGASIAQNIRVQRFEIHPNGTLIIRNTQPMDGGQYLCTVQNQYGTDKMVINLVVMSTHPQVLQPMHRDITVHVGGKVDLECIVEGHPVPQVTWVLPNHIHMAATPISVIPQQRVTVLSNGTLRISQASYTDRGIYKCIGSSAAGADTVSVRLYISALPPVIQQTQHENTTLPEGSTAYIHCTAAGSPQPVVRWITPDGVQLTASQFVTGHNVIVFPNGTLYIRTLGPGNAGRYECSASNVVSSSRRTVILNIMRNPSSAKARITSSSPHRTDVIYGGRLRLNCVARGEPEPRVIWRTPSKKLVDAQYSFDTRIKVFTNGSITVQSVTDEDSGDYLCVARNKMGDDYVLLRVNVLTRPAKIKQKQQQSSQEVVYGGDLKVDCVASGLPNPEISWALPDGTMVNPVKQRHSVNGGRSRRYVVFDNGTLYLNDVGMPEEGDYTCYAENQLGKDEMKVRVTVKVTTLPPQIQDKDQKTVRVFYGESVTLRCNAKGESVPVITWISPTNRVIHPTFDKYQILDDGTLVVQKVQRFDGGNYTCMARNNAGQDHKVIRLEVLVATPVINNLSGTANIIKVTAVPNQPKFVDCVAKGTPTPRVMWVLPGNVILPAPYYSNRVTVHQNGTLEIRSPKRTDSGQLACIARNEGGEVRLVVNLDVKEVVERPPIIGPKTESLSLTVGNAMILNCSFEGLSIPHVTWLLPNGTPLQSGTRSFKFFHRPDGSLIISNPSVAEAGMYRCLGHNGRGLVERTITLSSGRKPEIVKRYNTPVSIMNGERLLLHCLTSGEPLRLSWTLPSGVVLNRPQRAGRYAVLPNGTLAIQQVSVYDRGSYVCQTANEYGSSLLSVSVIVIAYPPRITNGPPSVTYAKHGVAVQLNCVATGIPKVDIAWETPDKTRLAVSAQPRLFGNKYLHPQGSLIIQNPTQRDTGVYRCTARNTIGIDSKATFLNVF</sequence>
<dbReference type="Gene3D" id="3.80.10.10">
    <property type="entry name" value="Ribonuclease Inhibitor"/>
    <property type="match status" value="2"/>
</dbReference>
<dbReference type="Pfam" id="PF13855">
    <property type="entry name" value="LRR_8"/>
    <property type="match status" value="1"/>
</dbReference>
<evidence type="ECO:0000313" key="11">
    <source>
        <dbReference type="Proteomes" id="UP000472265"/>
    </source>
</evidence>
<feature type="domain" description="Ig-like" evidence="9">
    <location>
        <begin position="483"/>
        <end position="546"/>
    </location>
</feature>
<dbReference type="InterPro" id="IPR003591">
    <property type="entry name" value="Leu-rich_rpt_typical-subtyp"/>
</dbReference>
<feature type="compositionally biased region" description="Polar residues" evidence="7">
    <location>
        <begin position="1150"/>
        <end position="1159"/>
    </location>
</feature>
<feature type="compositionally biased region" description="Low complexity" evidence="7">
    <location>
        <begin position="1081"/>
        <end position="1093"/>
    </location>
</feature>
<keyword evidence="1" id="KW-0433">Leucine-rich repeat</keyword>
<dbReference type="FunFam" id="2.60.40.10:FF:000621">
    <property type="entry name" value="Immunoglobulin superfamily member 10"/>
    <property type="match status" value="1"/>
</dbReference>
<protein>
    <submittedName>
        <fullName evidence="10">Matrix remodeling associated 5</fullName>
    </submittedName>
</protein>
<dbReference type="InParanoid" id="A0A671YFR8"/>
<keyword evidence="5" id="KW-0325">Glycoprotein</keyword>
<dbReference type="SUPFAM" id="SSF48726">
    <property type="entry name" value="Immunoglobulin"/>
    <property type="match status" value="12"/>
</dbReference>
<feature type="region of interest" description="Disordered" evidence="7">
    <location>
        <begin position="1030"/>
        <end position="1093"/>
    </location>
</feature>
<keyword evidence="2 8" id="KW-0732">Signal</keyword>
<feature type="domain" description="Ig-like" evidence="9">
    <location>
        <begin position="1941"/>
        <end position="2041"/>
    </location>
</feature>
<reference evidence="10" key="1">
    <citation type="submission" date="2021-04" db="EMBL/GenBank/DDBJ databases">
        <authorList>
            <consortium name="Wellcome Sanger Institute Data Sharing"/>
        </authorList>
    </citation>
    <scope>NUCLEOTIDE SEQUENCE [LARGE SCALE GENOMIC DNA]</scope>
</reference>
<keyword evidence="11" id="KW-1185">Reference proteome</keyword>
<feature type="signal peptide" evidence="8">
    <location>
        <begin position="1"/>
        <end position="23"/>
    </location>
</feature>
<dbReference type="InterPro" id="IPR003599">
    <property type="entry name" value="Ig_sub"/>
</dbReference>
<feature type="domain" description="Ig-like" evidence="9">
    <location>
        <begin position="1643"/>
        <end position="1733"/>
    </location>
</feature>
<evidence type="ECO:0000256" key="4">
    <source>
        <dbReference type="ARBA" id="ARBA00023157"/>
    </source>
</evidence>
<accession>A0A671YFR8</accession>
<feature type="compositionally biased region" description="Polar residues" evidence="7">
    <location>
        <begin position="869"/>
        <end position="895"/>
    </location>
</feature>
<keyword evidence="6" id="KW-0393">Immunoglobulin domain</keyword>
<keyword evidence="3" id="KW-0677">Repeat</keyword>
<dbReference type="PROSITE" id="PS51450">
    <property type="entry name" value="LRR"/>
    <property type="match status" value="1"/>
</dbReference>
<feature type="domain" description="Ig-like" evidence="9">
    <location>
        <begin position="1742"/>
        <end position="1835"/>
    </location>
</feature>
<evidence type="ECO:0000256" key="7">
    <source>
        <dbReference type="SAM" id="MobiDB-lite"/>
    </source>
</evidence>
<dbReference type="SMART" id="SM00369">
    <property type="entry name" value="LRR_TYP"/>
    <property type="match status" value="5"/>
</dbReference>
<dbReference type="PANTHER" id="PTHR45842">
    <property type="entry name" value="SYNAPTIC ADHESION-LIKE MOLECULE SALM"/>
    <property type="match status" value="1"/>
</dbReference>
<dbReference type="OMA" id="HTSPDQR"/>
<evidence type="ECO:0000313" key="10">
    <source>
        <dbReference type="Ensembl" id="ENSSAUP00010061344.1"/>
    </source>
</evidence>
<feature type="region of interest" description="Disordered" evidence="7">
    <location>
        <begin position="692"/>
        <end position="717"/>
    </location>
</feature>
<dbReference type="InterPro" id="IPR000483">
    <property type="entry name" value="Cys-rich_flank_reg_C"/>
</dbReference>
<feature type="domain" description="Ig-like" evidence="9">
    <location>
        <begin position="2049"/>
        <end position="2135"/>
    </location>
</feature>
<dbReference type="InterPro" id="IPR013098">
    <property type="entry name" value="Ig_I-set"/>
</dbReference>
<organism evidence="10 11">
    <name type="scientific">Sparus aurata</name>
    <name type="common">Gilthead sea bream</name>
    <dbReference type="NCBI Taxonomy" id="8175"/>
    <lineage>
        <taxon>Eukaryota</taxon>
        <taxon>Metazoa</taxon>
        <taxon>Chordata</taxon>
        <taxon>Craniata</taxon>
        <taxon>Vertebrata</taxon>
        <taxon>Euteleostomi</taxon>
        <taxon>Actinopterygii</taxon>
        <taxon>Neopterygii</taxon>
        <taxon>Teleostei</taxon>
        <taxon>Neoteleostei</taxon>
        <taxon>Acanthomorphata</taxon>
        <taxon>Eupercaria</taxon>
        <taxon>Spariformes</taxon>
        <taxon>Sparidae</taxon>
        <taxon>Sparus</taxon>
    </lineage>
</organism>
<gene>
    <name evidence="10" type="primary">MXRA5</name>
    <name evidence="10" type="synonym">mxra5a</name>
</gene>
<feature type="domain" description="Ig-like" evidence="9">
    <location>
        <begin position="569"/>
        <end position="658"/>
    </location>
</feature>
<feature type="domain" description="Ig-like" evidence="9">
    <location>
        <begin position="2143"/>
        <end position="2235"/>
    </location>
</feature>
<dbReference type="FunFam" id="2.60.40.10:FF:000032">
    <property type="entry name" value="palladin isoform X1"/>
    <property type="match status" value="1"/>
</dbReference>
<evidence type="ECO:0000256" key="2">
    <source>
        <dbReference type="ARBA" id="ARBA00022729"/>
    </source>
</evidence>
<feature type="domain" description="Ig-like" evidence="9">
    <location>
        <begin position="2245"/>
        <end position="2335"/>
    </location>
</feature>
<feature type="chain" id="PRO_5025539149" evidence="8">
    <location>
        <begin position="24"/>
        <end position="2530"/>
    </location>
</feature>
<feature type="compositionally biased region" description="Basic residues" evidence="7">
    <location>
        <begin position="1061"/>
        <end position="1080"/>
    </location>
</feature>
<dbReference type="FunFam" id="2.60.40.10:FF:000063">
    <property type="entry name" value="neural cell adhesion molecule L1"/>
    <property type="match status" value="1"/>
</dbReference>
<evidence type="ECO:0000256" key="6">
    <source>
        <dbReference type="ARBA" id="ARBA00023319"/>
    </source>
</evidence>
<dbReference type="CDD" id="cd00096">
    <property type="entry name" value="Ig"/>
    <property type="match status" value="4"/>
</dbReference>
<dbReference type="GeneTree" id="ENSGT00940000159942"/>
<evidence type="ECO:0000256" key="3">
    <source>
        <dbReference type="ARBA" id="ARBA00022737"/>
    </source>
</evidence>
<feature type="domain" description="Ig-like" evidence="9">
    <location>
        <begin position="1840"/>
        <end position="1936"/>
    </location>
</feature>
<dbReference type="SMART" id="SM00082">
    <property type="entry name" value="LRRCT"/>
    <property type="match status" value="1"/>
</dbReference>
<dbReference type="InterPro" id="IPR003598">
    <property type="entry name" value="Ig_sub2"/>
</dbReference>
<feature type="domain" description="Ig-like" evidence="9">
    <location>
        <begin position="2340"/>
        <end position="2429"/>
    </location>
</feature>
<dbReference type="InterPro" id="IPR007110">
    <property type="entry name" value="Ig-like_dom"/>
</dbReference>
<dbReference type="InterPro" id="IPR036179">
    <property type="entry name" value="Ig-like_dom_sf"/>
</dbReference>
<feature type="compositionally biased region" description="Polar residues" evidence="7">
    <location>
        <begin position="1126"/>
        <end position="1135"/>
    </location>
</feature>
<dbReference type="SMART" id="SM00408">
    <property type="entry name" value="IGc2"/>
    <property type="match status" value="12"/>
</dbReference>
<dbReference type="InterPro" id="IPR050467">
    <property type="entry name" value="LRFN"/>
</dbReference>
<dbReference type="Gene3D" id="2.60.40.10">
    <property type="entry name" value="Immunoglobulins"/>
    <property type="match status" value="12"/>
</dbReference>
<proteinExistence type="predicted"/>
<dbReference type="PROSITE" id="PS50835">
    <property type="entry name" value="IG_LIKE"/>
    <property type="match status" value="12"/>
</dbReference>
<feature type="compositionally biased region" description="Low complexity" evidence="7">
    <location>
        <begin position="1050"/>
        <end position="1060"/>
    </location>
</feature>
<evidence type="ECO:0000256" key="5">
    <source>
        <dbReference type="ARBA" id="ARBA00023180"/>
    </source>
</evidence>
<dbReference type="Pfam" id="PF07679">
    <property type="entry name" value="I-set"/>
    <property type="match status" value="4"/>
</dbReference>
<feature type="domain" description="Ig-like" evidence="9">
    <location>
        <begin position="2435"/>
        <end position="2528"/>
    </location>
</feature>
<feature type="region of interest" description="Disordered" evidence="7">
    <location>
        <begin position="1448"/>
        <end position="1467"/>
    </location>
</feature>
<feature type="compositionally biased region" description="Low complexity" evidence="7">
    <location>
        <begin position="1030"/>
        <end position="1043"/>
    </location>
</feature>